<dbReference type="RefSeq" id="WP_203800136.1">
    <property type="nucleotide sequence ID" value="NZ_BAAAQE010000118.1"/>
</dbReference>
<organism evidence="1 2">
    <name type="scientific">Actinoplanes couchii</name>
    <dbReference type="NCBI Taxonomy" id="403638"/>
    <lineage>
        <taxon>Bacteria</taxon>
        <taxon>Bacillati</taxon>
        <taxon>Actinomycetota</taxon>
        <taxon>Actinomycetes</taxon>
        <taxon>Micromonosporales</taxon>
        <taxon>Micromonosporaceae</taxon>
        <taxon>Actinoplanes</taxon>
    </lineage>
</organism>
<name>A0ABQ3XFX4_9ACTN</name>
<keyword evidence="2" id="KW-1185">Reference proteome</keyword>
<dbReference type="Proteomes" id="UP000612282">
    <property type="component" value="Unassembled WGS sequence"/>
</dbReference>
<dbReference type="EMBL" id="BOMG01000072">
    <property type="protein sequence ID" value="GID57397.1"/>
    <property type="molecule type" value="Genomic_DNA"/>
</dbReference>
<protein>
    <submittedName>
        <fullName evidence="1">Uncharacterized protein</fullName>
    </submittedName>
</protein>
<comment type="caution">
    <text evidence="1">The sequence shown here is derived from an EMBL/GenBank/DDBJ whole genome shotgun (WGS) entry which is preliminary data.</text>
</comment>
<gene>
    <name evidence="1" type="ORF">Aco03nite_058010</name>
</gene>
<accession>A0ABQ3XFX4</accession>
<reference evidence="1 2" key="1">
    <citation type="submission" date="2021-01" db="EMBL/GenBank/DDBJ databases">
        <title>Whole genome shotgun sequence of Actinoplanes couchii NBRC 106145.</title>
        <authorList>
            <person name="Komaki H."/>
            <person name="Tamura T."/>
        </authorList>
    </citation>
    <scope>NUCLEOTIDE SEQUENCE [LARGE SCALE GENOMIC DNA]</scope>
    <source>
        <strain evidence="1 2">NBRC 106145</strain>
    </source>
</reference>
<evidence type="ECO:0000313" key="2">
    <source>
        <dbReference type="Proteomes" id="UP000612282"/>
    </source>
</evidence>
<evidence type="ECO:0000313" key="1">
    <source>
        <dbReference type="EMBL" id="GID57397.1"/>
    </source>
</evidence>
<proteinExistence type="predicted"/>
<sequence>MEDLFCSRSDGTLGLQWFWDLLTERGGGPAIDDLNTTVLCCGAAVTLHELRFRWPIGFARFELIARNGVRAEWELDDAELAAIGEILGHPVTQVHARY</sequence>